<organism evidence="4 5">
    <name type="scientific">Microbacterium helvum</name>
    <dbReference type="NCBI Taxonomy" id="2773713"/>
    <lineage>
        <taxon>Bacteria</taxon>
        <taxon>Bacillati</taxon>
        <taxon>Actinomycetota</taxon>
        <taxon>Actinomycetes</taxon>
        <taxon>Micrococcales</taxon>
        <taxon>Microbacteriaceae</taxon>
        <taxon>Microbacterium</taxon>
    </lineage>
</organism>
<evidence type="ECO:0000256" key="3">
    <source>
        <dbReference type="PROSITE-ProRule" id="PRU00023"/>
    </source>
</evidence>
<feature type="repeat" description="ANK" evidence="3">
    <location>
        <begin position="73"/>
        <end position="105"/>
    </location>
</feature>
<keyword evidence="2 3" id="KW-0040">ANK repeat</keyword>
<dbReference type="SUPFAM" id="SSF48403">
    <property type="entry name" value="Ankyrin repeat"/>
    <property type="match status" value="1"/>
</dbReference>
<dbReference type="Gene3D" id="1.25.40.20">
    <property type="entry name" value="Ankyrin repeat-containing domain"/>
    <property type="match status" value="1"/>
</dbReference>
<dbReference type="Proteomes" id="UP000598426">
    <property type="component" value="Unassembled WGS sequence"/>
</dbReference>
<dbReference type="SMART" id="SM00248">
    <property type="entry name" value="ANK"/>
    <property type="match status" value="4"/>
</dbReference>
<keyword evidence="1" id="KW-0677">Repeat</keyword>
<dbReference type="Pfam" id="PF12796">
    <property type="entry name" value="Ank_2"/>
    <property type="match status" value="1"/>
</dbReference>
<evidence type="ECO:0000256" key="1">
    <source>
        <dbReference type="ARBA" id="ARBA00022737"/>
    </source>
</evidence>
<accession>A0ABR8NQR1</accession>
<name>A0ABR8NQR1_9MICO</name>
<dbReference type="PANTHER" id="PTHR24171">
    <property type="entry name" value="ANKYRIN REPEAT DOMAIN-CONTAINING PROTEIN 39-RELATED"/>
    <property type="match status" value="1"/>
</dbReference>
<reference evidence="4 5" key="1">
    <citation type="submission" date="2020-09" db="EMBL/GenBank/DDBJ databases">
        <title>Isolation and identification of active actinomycetes.</title>
        <authorList>
            <person name="Li X."/>
        </authorList>
    </citation>
    <scope>NUCLEOTIDE SEQUENCE [LARGE SCALE GENOMIC DNA]</scope>
    <source>
        <strain evidence="4 5">NEAU-LLC</strain>
    </source>
</reference>
<proteinExistence type="predicted"/>
<keyword evidence="5" id="KW-1185">Reference proteome</keyword>
<dbReference type="PROSITE" id="PS50088">
    <property type="entry name" value="ANK_REPEAT"/>
    <property type="match status" value="1"/>
</dbReference>
<dbReference type="InterPro" id="IPR036770">
    <property type="entry name" value="Ankyrin_rpt-contain_sf"/>
</dbReference>
<protein>
    <submittedName>
        <fullName evidence="4">Ankyrin repeat domain-containing protein</fullName>
    </submittedName>
</protein>
<dbReference type="RefSeq" id="WP_191172109.1">
    <property type="nucleotide sequence ID" value="NZ_JACXZS010000007.1"/>
</dbReference>
<sequence length="168" mass="17068">MGADARARGLQAVAALKRGDTDSALALIAAGADVNVRDDRLDSVLLYAGANGYDDVVRAALAAGGDLAVTNRYGGIAVIPASERGHVSTVALLIEAGANLDHVNNLGWTALIEAIVLSDGGPAHQRIVELLLDGGADPALADGDGVTPRELAASRGYDEIVALLDAHL</sequence>
<dbReference type="InterPro" id="IPR002110">
    <property type="entry name" value="Ankyrin_rpt"/>
</dbReference>
<dbReference type="EMBL" id="JACXZS010000007">
    <property type="protein sequence ID" value="MBD3942494.1"/>
    <property type="molecule type" value="Genomic_DNA"/>
</dbReference>
<evidence type="ECO:0000313" key="5">
    <source>
        <dbReference type="Proteomes" id="UP000598426"/>
    </source>
</evidence>
<dbReference type="PANTHER" id="PTHR24171:SF8">
    <property type="entry name" value="BRCA1-ASSOCIATED RING DOMAIN PROTEIN 1"/>
    <property type="match status" value="1"/>
</dbReference>
<gene>
    <name evidence="4" type="ORF">IF188_12370</name>
</gene>
<evidence type="ECO:0000313" key="4">
    <source>
        <dbReference type="EMBL" id="MBD3942494.1"/>
    </source>
</evidence>
<comment type="caution">
    <text evidence="4">The sequence shown here is derived from an EMBL/GenBank/DDBJ whole genome shotgun (WGS) entry which is preliminary data.</text>
</comment>
<evidence type="ECO:0000256" key="2">
    <source>
        <dbReference type="ARBA" id="ARBA00023043"/>
    </source>
</evidence>